<dbReference type="InterPro" id="IPR036209">
    <property type="entry name" value="YwmB-like_sf"/>
</dbReference>
<evidence type="ECO:0000313" key="3">
    <source>
        <dbReference type="Proteomes" id="UP000019482"/>
    </source>
</evidence>
<dbReference type="OrthoDB" id="1934444at2"/>
<feature type="signal peptide" evidence="1">
    <location>
        <begin position="1"/>
        <end position="25"/>
    </location>
</feature>
<evidence type="ECO:0000256" key="1">
    <source>
        <dbReference type="SAM" id="SignalP"/>
    </source>
</evidence>
<protein>
    <recommendedName>
        <fullName evidence="4">TATA-box binding protein</fullName>
    </recommendedName>
</protein>
<proteinExistence type="predicted"/>
<name>W6N4H4_CLOTY</name>
<accession>W6N4H4</accession>
<evidence type="ECO:0000313" key="2">
    <source>
        <dbReference type="EMBL" id="CDL91081.1"/>
    </source>
</evidence>
<dbReference type="GeneID" id="29419962"/>
<comment type="caution">
    <text evidence="2">The sequence shown here is derived from an EMBL/GenBank/DDBJ whole genome shotgun (WGS) entry which is preliminary data.</text>
</comment>
<dbReference type="SUPFAM" id="SSF143842">
    <property type="entry name" value="YwmB-like"/>
    <property type="match status" value="1"/>
</dbReference>
<sequence length="252" mass="29102">MKNKVIFSITLCIVFILSLSFKSLANKTYTQEKNNSNEILFQNKSVNTHNKIDVFGNIIKSLKGRTVEYGIMVQFDSRSDRRKTVDELFNKINRYGKLSRKTSSNNESYSIELQGNSINGFIESTQYDDHNIVKIDIVKKDNKYMIQQLENNLDKILGSKLENVRIYRYIKIKMENNNIDETYKKVTNVLKIIGVNRINTEAIENGYTSTAYTGQYEKIYSNGAPIDFNFAVVEYSTGTYLIMGTPEIMETY</sequence>
<evidence type="ECO:0008006" key="4">
    <source>
        <dbReference type="Google" id="ProtNLM"/>
    </source>
</evidence>
<feature type="chain" id="PRO_5038565551" description="TATA-box binding protein" evidence="1">
    <location>
        <begin position="26"/>
        <end position="252"/>
    </location>
</feature>
<dbReference type="EMBL" id="CBXI010000017">
    <property type="protein sequence ID" value="CDL91081.1"/>
    <property type="molecule type" value="Genomic_DNA"/>
</dbReference>
<keyword evidence="1" id="KW-0732">Signal</keyword>
<reference evidence="2 3" key="1">
    <citation type="journal article" date="2015" name="Genome Announc.">
        <title>Draft Genome Sequence of Clostridium tyrobutyricum Strain DIVETGP, Isolated from Cow's Milk for Grana Padano Production.</title>
        <authorList>
            <person name="Soggiu A."/>
            <person name="Piras C."/>
            <person name="Gaiarsa S."/>
            <person name="Sassera D."/>
            <person name="Roncada P."/>
            <person name="Bendixen E."/>
            <person name="Brasca M."/>
            <person name="Bonizzi L."/>
        </authorList>
    </citation>
    <scope>NUCLEOTIDE SEQUENCE [LARGE SCALE GENOMIC DNA]</scope>
    <source>
        <strain evidence="2 3">DIVETGP</strain>
    </source>
</reference>
<gene>
    <name evidence="2" type="ORF">CTDIVETGP_1151</name>
</gene>
<dbReference type="Proteomes" id="UP000019482">
    <property type="component" value="Unassembled WGS sequence"/>
</dbReference>
<keyword evidence="3" id="KW-1185">Reference proteome</keyword>
<dbReference type="AlphaFoldDB" id="W6N4H4"/>
<organism evidence="2 3">
    <name type="scientific">Clostridium tyrobutyricum DIVETGP</name>
    <dbReference type="NCBI Taxonomy" id="1408889"/>
    <lineage>
        <taxon>Bacteria</taxon>
        <taxon>Bacillati</taxon>
        <taxon>Bacillota</taxon>
        <taxon>Clostridia</taxon>
        <taxon>Eubacteriales</taxon>
        <taxon>Clostridiaceae</taxon>
        <taxon>Clostridium</taxon>
    </lineage>
</organism>
<dbReference type="RefSeq" id="WP_017894688.1">
    <property type="nucleotide sequence ID" value="NZ_CBXI010000017.1"/>
</dbReference>